<organism evidence="2 3">
    <name type="scientific">Dryococelus australis</name>
    <dbReference type="NCBI Taxonomy" id="614101"/>
    <lineage>
        <taxon>Eukaryota</taxon>
        <taxon>Metazoa</taxon>
        <taxon>Ecdysozoa</taxon>
        <taxon>Arthropoda</taxon>
        <taxon>Hexapoda</taxon>
        <taxon>Insecta</taxon>
        <taxon>Pterygota</taxon>
        <taxon>Neoptera</taxon>
        <taxon>Polyneoptera</taxon>
        <taxon>Phasmatodea</taxon>
        <taxon>Verophasmatodea</taxon>
        <taxon>Anareolatae</taxon>
        <taxon>Phasmatidae</taxon>
        <taxon>Eurycanthinae</taxon>
        <taxon>Dryococelus</taxon>
    </lineage>
</organism>
<name>A0ABQ9H335_9NEOP</name>
<feature type="compositionally biased region" description="Gly residues" evidence="1">
    <location>
        <begin position="202"/>
        <end position="211"/>
    </location>
</feature>
<keyword evidence="3" id="KW-1185">Reference proteome</keyword>
<dbReference type="EMBL" id="JARBHB010000007">
    <property type="protein sequence ID" value="KAJ8878699.1"/>
    <property type="molecule type" value="Genomic_DNA"/>
</dbReference>
<feature type="compositionally biased region" description="Basic and acidic residues" evidence="1">
    <location>
        <begin position="215"/>
        <end position="226"/>
    </location>
</feature>
<evidence type="ECO:0000313" key="2">
    <source>
        <dbReference type="EMBL" id="KAJ8878699.1"/>
    </source>
</evidence>
<reference evidence="2 3" key="1">
    <citation type="submission" date="2023-02" db="EMBL/GenBank/DDBJ databases">
        <title>LHISI_Scaffold_Assembly.</title>
        <authorList>
            <person name="Stuart O.P."/>
            <person name="Cleave R."/>
            <person name="Magrath M.J.L."/>
            <person name="Mikheyev A.S."/>
        </authorList>
    </citation>
    <scope>NUCLEOTIDE SEQUENCE [LARGE SCALE GENOMIC DNA]</scope>
    <source>
        <strain evidence="2">Daus_M_001</strain>
        <tissue evidence="2">Leg muscle</tissue>
    </source>
</reference>
<comment type="caution">
    <text evidence="2">The sequence shown here is derived from an EMBL/GenBank/DDBJ whole genome shotgun (WGS) entry which is preliminary data.</text>
</comment>
<sequence>MAERSKAPDSRKKVFLKKCGRSGPLGGRCYSDCVVSGLCRVRRGIIVTPALVGCVNLCTPLSNMNLSNSYISPHESINTATRVSEHRATTLWSLRQLTPAVELFIPSQRTGATVVWWLDYSPPTSANRVRFPAGPLPDFRHVGIAPNYDTGWRVFSGISRFPRHLHSGAAPYSPRFALIGSQDLDVKATQISSLLTREEKGANGGGDGGLTQSGLDRRADERREHVVATQRSPVGGRDLAQGGGRQLGERHKRR</sequence>
<gene>
    <name evidence="2" type="ORF">PR048_019284</name>
</gene>
<feature type="region of interest" description="Disordered" evidence="1">
    <location>
        <begin position="197"/>
        <end position="254"/>
    </location>
</feature>
<proteinExistence type="predicted"/>
<accession>A0ABQ9H335</accession>
<evidence type="ECO:0000313" key="3">
    <source>
        <dbReference type="Proteomes" id="UP001159363"/>
    </source>
</evidence>
<protein>
    <submittedName>
        <fullName evidence="2">Uncharacterized protein</fullName>
    </submittedName>
</protein>
<evidence type="ECO:0000256" key="1">
    <source>
        <dbReference type="SAM" id="MobiDB-lite"/>
    </source>
</evidence>
<dbReference type="Proteomes" id="UP001159363">
    <property type="component" value="Chromosome 6"/>
</dbReference>